<gene>
    <name evidence="2" type="ORF">Airi01_038160</name>
</gene>
<dbReference type="Pfam" id="PF00027">
    <property type="entry name" value="cNMP_binding"/>
    <property type="match status" value="1"/>
</dbReference>
<dbReference type="EMBL" id="BSTJ01000004">
    <property type="protein sequence ID" value="GLY75549.1"/>
    <property type="molecule type" value="Genomic_DNA"/>
</dbReference>
<dbReference type="PROSITE" id="PS50042">
    <property type="entry name" value="CNMP_BINDING_3"/>
    <property type="match status" value="1"/>
</dbReference>
<accession>A0A9W6VQ61</accession>
<proteinExistence type="predicted"/>
<dbReference type="InterPro" id="IPR014710">
    <property type="entry name" value="RmlC-like_jellyroll"/>
</dbReference>
<sequence>MTERLSGSLLAAHGLFRGMPAHHLDRLASVARAEDLPAGHRLFDEGGPADRFWLIRSGRVVLDLHVPGRGDLIIESLGPGTVLGWSWLFPPYEWRFGAVAAEPVRAIVFDATAVRVGCAADPALGYELTRRFAAVMLDRLQNTRMRLLDLYGAPAGGPW</sequence>
<dbReference type="CDD" id="cd00038">
    <property type="entry name" value="CAP_ED"/>
    <property type="match status" value="1"/>
</dbReference>
<dbReference type="Proteomes" id="UP001165135">
    <property type="component" value="Unassembled WGS sequence"/>
</dbReference>
<dbReference type="InterPro" id="IPR050397">
    <property type="entry name" value="Env_Response_Regulators"/>
</dbReference>
<dbReference type="Gene3D" id="2.60.120.10">
    <property type="entry name" value="Jelly Rolls"/>
    <property type="match status" value="1"/>
</dbReference>
<evidence type="ECO:0000313" key="3">
    <source>
        <dbReference type="Proteomes" id="UP001165135"/>
    </source>
</evidence>
<dbReference type="InterPro" id="IPR000595">
    <property type="entry name" value="cNMP-bd_dom"/>
</dbReference>
<evidence type="ECO:0000259" key="1">
    <source>
        <dbReference type="PROSITE" id="PS50042"/>
    </source>
</evidence>
<protein>
    <recommendedName>
        <fullName evidence="1">Cyclic nucleotide-binding domain-containing protein</fullName>
    </recommendedName>
</protein>
<dbReference type="PANTHER" id="PTHR24567">
    <property type="entry name" value="CRP FAMILY TRANSCRIPTIONAL REGULATORY PROTEIN"/>
    <property type="match status" value="1"/>
</dbReference>
<evidence type="ECO:0000313" key="2">
    <source>
        <dbReference type="EMBL" id="GLY75549.1"/>
    </source>
</evidence>
<dbReference type="SUPFAM" id="SSF51206">
    <property type="entry name" value="cAMP-binding domain-like"/>
    <property type="match status" value="1"/>
</dbReference>
<dbReference type="InterPro" id="IPR018490">
    <property type="entry name" value="cNMP-bd_dom_sf"/>
</dbReference>
<dbReference type="RefSeq" id="WP_285622706.1">
    <property type="nucleotide sequence ID" value="NZ_BSTJ01000004.1"/>
</dbReference>
<dbReference type="PANTHER" id="PTHR24567:SF74">
    <property type="entry name" value="HTH-TYPE TRANSCRIPTIONAL REGULATOR ARCR"/>
    <property type="match status" value="1"/>
</dbReference>
<dbReference type="SMART" id="SM00100">
    <property type="entry name" value="cNMP"/>
    <property type="match status" value="1"/>
</dbReference>
<dbReference type="AlphaFoldDB" id="A0A9W6VQ61"/>
<feature type="domain" description="Cyclic nucleotide-binding" evidence="1">
    <location>
        <begin position="15"/>
        <end position="115"/>
    </location>
</feature>
<name>A0A9W6VQ61_9ACTN</name>
<dbReference type="GO" id="GO:0005829">
    <property type="term" value="C:cytosol"/>
    <property type="evidence" value="ECO:0007669"/>
    <property type="project" value="TreeGrafter"/>
</dbReference>
<comment type="caution">
    <text evidence="2">The sequence shown here is derived from an EMBL/GenBank/DDBJ whole genome shotgun (WGS) entry which is preliminary data.</text>
</comment>
<dbReference type="GO" id="GO:0003700">
    <property type="term" value="F:DNA-binding transcription factor activity"/>
    <property type="evidence" value="ECO:0007669"/>
    <property type="project" value="TreeGrafter"/>
</dbReference>
<organism evidence="2 3">
    <name type="scientific">Actinoallomurus iriomotensis</name>
    <dbReference type="NCBI Taxonomy" id="478107"/>
    <lineage>
        <taxon>Bacteria</taxon>
        <taxon>Bacillati</taxon>
        <taxon>Actinomycetota</taxon>
        <taxon>Actinomycetes</taxon>
        <taxon>Streptosporangiales</taxon>
        <taxon>Thermomonosporaceae</taxon>
        <taxon>Actinoallomurus</taxon>
    </lineage>
</organism>
<reference evidence="2" key="1">
    <citation type="submission" date="2023-03" db="EMBL/GenBank/DDBJ databases">
        <title>Actinoallomurus iriomotensis NBRC 103681.</title>
        <authorList>
            <person name="Ichikawa N."/>
            <person name="Sato H."/>
            <person name="Tonouchi N."/>
        </authorList>
    </citation>
    <scope>NUCLEOTIDE SEQUENCE</scope>
    <source>
        <strain evidence="2">NBRC 103681</strain>
    </source>
</reference>